<name>A0A6A6TEU7_9PLEO</name>
<keyword evidence="2" id="KW-1133">Transmembrane helix</keyword>
<accession>A0A6A6TEU7</accession>
<dbReference type="AlphaFoldDB" id="A0A6A6TEU7"/>
<feature type="transmembrane region" description="Helical" evidence="2">
    <location>
        <begin position="39"/>
        <end position="55"/>
    </location>
</feature>
<evidence type="ECO:0000256" key="1">
    <source>
        <dbReference type="SAM" id="MobiDB-lite"/>
    </source>
</evidence>
<evidence type="ECO:0000313" key="4">
    <source>
        <dbReference type="Proteomes" id="UP000799324"/>
    </source>
</evidence>
<sequence>SRTFAISSPLSSRHREPGEPTGPNEPAKHTTSSKSKSNLTVWPIVAIFVGGSFLFKKIVDDRKGQYTAANGPVAGHSPA</sequence>
<gene>
    <name evidence="3" type="ORF">K491DRAFT_577683</name>
</gene>
<dbReference type="EMBL" id="MU004316">
    <property type="protein sequence ID" value="KAF2658252.1"/>
    <property type="molecule type" value="Genomic_DNA"/>
</dbReference>
<feature type="region of interest" description="Disordered" evidence="1">
    <location>
        <begin position="1"/>
        <end position="36"/>
    </location>
</feature>
<reference evidence="3" key="1">
    <citation type="journal article" date="2020" name="Stud. Mycol.">
        <title>101 Dothideomycetes genomes: a test case for predicting lifestyles and emergence of pathogens.</title>
        <authorList>
            <person name="Haridas S."/>
            <person name="Albert R."/>
            <person name="Binder M."/>
            <person name="Bloem J."/>
            <person name="Labutti K."/>
            <person name="Salamov A."/>
            <person name="Andreopoulos B."/>
            <person name="Baker S."/>
            <person name="Barry K."/>
            <person name="Bills G."/>
            <person name="Bluhm B."/>
            <person name="Cannon C."/>
            <person name="Castanera R."/>
            <person name="Culley D."/>
            <person name="Daum C."/>
            <person name="Ezra D."/>
            <person name="Gonzalez J."/>
            <person name="Henrissat B."/>
            <person name="Kuo A."/>
            <person name="Liang C."/>
            <person name="Lipzen A."/>
            <person name="Lutzoni F."/>
            <person name="Magnuson J."/>
            <person name="Mondo S."/>
            <person name="Nolan M."/>
            <person name="Ohm R."/>
            <person name="Pangilinan J."/>
            <person name="Park H.-J."/>
            <person name="Ramirez L."/>
            <person name="Alfaro M."/>
            <person name="Sun H."/>
            <person name="Tritt A."/>
            <person name="Yoshinaga Y."/>
            <person name="Zwiers L.-H."/>
            <person name="Turgeon B."/>
            <person name="Goodwin S."/>
            <person name="Spatafora J."/>
            <person name="Crous P."/>
            <person name="Grigoriev I."/>
        </authorList>
    </citation>
    <scope>NUCLEOTIDE SEQUENCE</scope>
    <source>
        <strain evidence="3">CBS 122681</strain>
    </source>
</reference>
<evidence type="ECO:0000313" key="3">
    <source>
        <dbReference type="EMBL" id="KAF2658252.1"/>
    </source>
</evidence>
<organism evidence="3 4">
    <name type="scientific">Lophiostoma macrostomum CBS 122681</name>
    <dbReference type="NCBI Taxonomy" id="1314788"/>
    <lineage>
        <taxon>Eukaryota</taxon>
        <taxon>Fungi</taxon>
        <taxon>Dikarya</taxon>
        <taxon>Ascomycota</taxon>
        <taxon>Pezizomycotina</taxon>
        <taxon>Dothideomycetes</taxon>
        <taxon>Pleosporomycetidae</taxon>
        <taxon>Pleosporales</taxon>
        <taxon>Lophiostomataceae</taxon>
        <taxon>Lophiostoma</taxon>
    </lineage>
</organism>
<protein>
    <submittedName>
        <fullName evidence="3">Uncharacterized protein</fullName>
    </submittedName>
</protein>
<proteinExistence type="predicted"/>
<feature type="non-terminal residue" evidence="3">
    <location>
        <position position="79"/>
    </location>
</feature>
<feature type="compositionally biased region" description="Polar residues" evidence="1">
    <location>
        <begin position="1"/>
        <end position="11"/>
    </location>
</feature>
<keyword evidence="4" id="KW-1185">Reference proteome</keyword>
<keyword evidence="2" id="KW-0472">Membrane</keyword>
<keyword evidence="2" id="KW-0812">Transmembrane</keyword>
<dbReference type="OrthoDB" id="3825042at2759"/>
<feature type="non-terminal residue" evidence="3">
    <location>
        <position position="1"/>
    </location>
</feature>
<dbReference type="Proteomes" id="UP000799324">
    <property type="component" value="Unassembled WGS sequence"/>
</dbReference>
<evidence type="ECO:0000256" key="2">
    <source>
        <dbReference type="SAM" id="Phobius"/>
    </source>
</evidence>